<name>A0AAX1TZ12_BIFAD</name>
<evidence type="ECO:0000256" key="2">
    <source>
        <dbReference type="ARBA" id="ARBA00022989"/>
    </source>
</evidence>
<evidence type="ECO:0000256" key="5">
    <source>
        <dbReference type="SAM" id="Phobius"/>
    </source>
</evidence>
<feature type="transmembrane region" description="Helical" evidence="5">
    <location>
        <begin position="210"/>
        <end position="232"/>
    </location>
</feature>
<reference evidence="6 7" key="1">
    <citation type="submission" date="2018-08" db="EMBL/GenBank/DDBJ databases">
        <title>A genome reference for cultivated species of the human gut microbiota.</title>
        <authorList>
            <person name="Zou Y."/>
            <person name="Xue W."/>
            <person name="Luo G."/>
        </authorList>
    </citation>
    <scope>NUCLEOTIDE SEQUENCE [LARGE SCALE GENOMIC DNA]</scope>
    <source>
        <strain evidence="6 7">AM12-20</strain>
    </source>
</reference>
<dbReference type="InterPro" id="IPR007688">
    <property type="entry name" value="Conjugal_tfr_TrbL/VirB6"/>
</dbReference>
<feature type="compositionally biased region" description="Polar residues" evidence="4">
    <location>
        <begin position="537"/>
        <end position="552"/>
    </location>
</feature>
<organism evidence="6 7">
    <name type="scientific">Bifidobacterium adolescentis</name>
    <dbReference type="NCBI Taxonomy" id="1680"/>
    <lineage>
        <taxon>Bacteria</taxon>
        <taxon>Bacillati</taxon>
        <taxon>Actinomycetota</taxon>
        <taxon>Actinomycetes</taxon>
        <taxon>Bifidobacteriales</taxon>
        <taxon>Bifidobacteriaceae</taxon>
        <taxon>Bifidobacterium</taxon>
    </lineage>
</organism>
<feature type="transmembrane region" description="Helical" evidence="5">
    <location>
        <begin position="152"/>
        <end position="173"/>
    </location>
</feature>
<feature type="compositionally biased region" description="Gly residues" evidence="4">
    <location>
        <begin position="472"/>
        <end position="534"/>
    </location>
</feature>
<dbReference type="RefSeq" id="WP_118286441.1">
    <property type="nucleotide sequence ID" value="NZ_QRLP01000002.1"/>
</dbReference>
<keyword evidence="2 5" id="KW-1133">Transmembrane helix</keyword>
<accession>A0AAX1TZ12</accession>
<dbReference type="Pfam" id="PF04610">
    <property type="entry name" value="TrbL"/>
    <property type="match status" value="1"/>
</dbReference>
<keyword evidence="3 5" id="KW-0472">Membrane</keyword>
<dbReference type="EMBL" id="QRLP01000002">
    <property type="protein sequence ID" value="RHJ18805.1"/>
    <property type="molecule type" value="Genomic_DNA"/>
</dbReference>
<feature type="transmembrane region" description="Helical" evidence="5">
    <location>
        <begin position="54"/>
        <end position="74"/>
    </location>
</feature>
<evidence type="ECO:0000313" key="6">
    <source>
        <dbReference type="EMBL" id="RHJ18805.1"/>
    </source>
</evidence>
<feature type="transmembrane region" description="Helical" evidence="5">
    <location>
        <begin position="86"/>
        <end position="106"/>
    </location>
</feature>
<evidence type="ECO:0008006" key="8">
    <source>
        <dbReference type="Google" id="ProtNLM"/>
    </source>
</evidence>
<comment type="caution">
    <text evidence="6">The sequence shown here is derived from an EMBL/GenBank/DDBJ whole genome shotgun (WGS) entry which is preliminary data.</text>
</comment>
<protein>
    <recommendedName>
        <fullName evidence="8">TrbL/VirB6 plasmid conjugal transfer protein</fullName>
    </recommendedName>
</protein>
<dbReference type="GO" id="GO:0030255">
    <property type="term" value="P:protein secretion by the type IV secretion system"/>
    <property type="evidence" value="ECO:0007669"/>
    <property type="project" value="InterPro"/>
</dbReference>
<feature type="transmembrane region" description="Helical" evidence="5">
    <location>
        <begin position="180"/>
        <end position="198"/>
    </location>
</feature>
<feature type="region of interest" description="Disordered" evidence="4">
    <location>
        <begin position="325"/>
        <end position="552"/>
    </location>
</feature>
<evidence type="ECO:0000256" key="4">
    <source>
        <dbReference type="SAM" id="MobiDB-lite"/>
    </source>
</evidence>
<sequence>MSLIIQTVFANLIDWLFKPLDNLCSQLLTGAFSGLVGSMSNDEWNVAITAANRIGWIMGFVNMALCVIGALQAAAKGSVADVIKSFAMAVLAWPLTAVCISVMITMDGIVGQITHKILTVPLNGAGTSDPFGDSIVSNLIGTIVKTTGGYDLIIRCVVDSVLFLAVLALAGMLAARDISLILLACVAPLPVMMTGWKVTRPAAAKWAQAVVGVLLSAPLSALVIMVGSGICFVSKSNPNYAESFFPALMGITTIIMACFSPKLIMPAVSFIGENVTADMQERGGKIGPSAIKAAAQVTAGVVQAATTGNTSGLGKALNSGAASVLSASQGNPGELGRSLPGLASGIKDLLPKDGQAGGADGDYTSNGGVGDDARKTQSTPDVQPDGADHSGSSQVMDAASRPNDAPPLPPAATDGMDRSGSSQVMDAAAKTDGNETGSGLSSVPPAPQPTPDVSVPNTPSAPGAPGVPGAPGPAGGQGGSAYAEGGQGGQGADGGQGGQGSDGGQGGQGGTGGTGGAGGQGGRGGNGGMGGSSGGSNPYQGVNGSPSGPTVG</sequence>
<dbReference type="Proteomes" id="UP000284589">
    <property type="component" value="Unassembled WGS sequence"/>
</dbReference>
<gene>
    <name evidence="6" type="ORF">DW139_04350</name>
</gene>
<dbReference type="AlphaFoldDB" id="A0AAX1TZ12"/>
<feature type="transmembrane region" description="Helical" evidence="5">
    <location>
        <begin position="244"/>
        <end position="264"/>
    </location>
</feature>
<evidence type="ECO:0000256" key="3">
    <source>
        <dbReference type="ARBA" id="ARBA00023136"/>
    </source>
</evidence>
<evidence type="ECO:0000313" key="7">
    <source>
        <dbReference type="Proteomes" id="UP000284589"/>
    </source>
</evidence>
<keyword evidence="1 5" id="KW-0812">Transmembrane</keyword>
<proteinExistence type="predicted"/>
<evidence type="ECO:0000256" key="1">
    <source>
        <dbReference type="ARBA" id="ARBA00022692"/>
    </source>
</evidence>